<evidence type="ECO:0000313" key="5">
    <source>
        <dbReference type="EMBL" id="ORY33553.1"/>
    </source>
</evidence>
<dbReference type="GO" id="GO:0043161">
    <property type="term" value="P:proteasome-mediated ubiquitin-dependent protein catabolic process"/>
    <property type="evidence" value="ECO:0007669"/>
    <property type="project" value="TreeGrafter"/>
</dbReference>
<dbReference type="InterPro" id="IPR001680">
    <property type="entry name" value="WD40_rpt"/>
</dbReference>
<dbReference type="Gene3D" id="2.130.10.10">
    <property type="entry name" value="YVTN repeat-like/Quinoprotein amine dehydrogenase"/>
    <property type="match status" value="1"/>
</dbReference>
<dbReference type="PANTHER" id="PTHR22838">
    <property type="entry name" value="WD REPEAT PROTEIN 26-RELATED"/>
    <property type="match status" value="1"/>
</dbReference>
<feature type="repeat" description="WD" evidence="3">
    <location>
        <begin position="314"/>
        <end position="349"/>
    </location>
</feature>
<dbReference type="Pfam" id="PF00400">
    <property type="entry name" value="WD40"/>
    <property type="match status" value="6"/>
</dbReference>
<evidence type="ECO:0000256" key="2">
    <source>
        <dbReference type="ARBA" id="ARBA00022737"/>
    </source>
</evidence>
<dbReference type="PROSITE" id="PS50897">
    <property type="entry name" value="CTLH"/>
    <property type="match status" value="1"/>
</dbReference>
<protein>
    <submittedName>
        <fullName evidence="5">WD40 repeat-like protein</fullName>
    </submittedName>
</protein>
<comment type="caution">
    <text evidence="5">The sequence shown here is derived from an EMBL/GenBank/DDBJ whole genome shotgun (WGS) entry which is preliminary data.</text>
</comment>
<keyword evidence="1 3" id="KW-0853">WD repeat</keyword>
<dbReference type="Pfam" id="PF23627">
    <property type="entry name" value="LisH_WDR26"/>
    <property type="match status" value="1"/>
</dbReference>
<dbReference type="EMBL" id="MCGO01000067">
    <property type="protein sequence ID" value="ORY33553.1"/>
    <property type="molecule type" value="Genomic_DNA"/>
</dbReference>
<dbReference type="InterPro" id="IPR015943">
    <property type="entry name" value="WD40/YVTN_repeat-like_dom_sf"/>
</dbReference>
<accession>A0A1Y2BFH3</accession>
<evidence type="ECO:0000256" key="3">
    <source>
        <dbReference type="PROSITE-ProRule" id="PRU00221"/>
    </source>
</evidence>
<keyword evidence="6" id="KW-1185">Reference proteome</keyword>
<dbReference type="PROSITE" id="PS50082">
    <property type="entry name" value="WD_REPEATS_2"/>
    <property type="match status" value="5"/>
</dbReference>
<dbReference type="SUPFAM" id="SSF50978">
    <property type="entry name" value="WD40 repeat-like"/>
    <property type="match status" value="1"/>
</dbReference>
<dbReference type="CDD" id="cd00200">
    <property type="entry name" value="WD40"/>
    <property type="match status" value="1"/>
</dbReference>
<name>A0A1Y2BFH3_9FUNG</name>
<evidence type="ECO:0000256" key="1">
    <source>
        <dbReference type="ARBA" id="ARBA00022574"/>
    </source>
</evidence>
<feature type="repeat" description="WD" evidence="3">
    <location>
        <begin position="455"/>
        <end position="481"/>
    </location>
</feature>
<feature type="domain" description="CTLH" evidence="4">
    <location>
        <begin position="54"/>
        <end position="114"/>
    </location>
</feature>
<dbReference type="SMART" id="SM00668">
    <property type="entry name" value="CTLH"/>
    <property type="match status" value="1"/>
</dbReference>
<dbReference type="PROSITE" id="PS50896">
    <property type="entry name" value="LISH"/>
    <property type="match status" value="1"/>
</dbReference>
<feature type="repeat" description="WD" evidence="3">
    <location>
        <begin position="230"/>
        <end position="271"/>
    </location>
</feature>
<dbReference type="AlphaFoldDB" id="A0A1Y2BFH3"/>
<proteinExistence type="predicted"/>
<dbReference type="InterPro" id="IPR051350">
    <property type="entry name" value="WD_repeat-ST_regulator"/>
</dbReference>
<dbReference type="InterPro" id="IPR019775">
    <property type="entry name" value="WD40_repeat_CS"/>
</dbReference>
<evidence type="ECO:0000259" key="4">
    <source>
        <dbReference type="PROSITE" id="PS50897"/>
    </source>
</evidence>
<keyword evidence="2" id="KW-0677">Repeat</keyword>
<dbReference type="GO" id="GO:0034657">
    <property type="term" value="C:GID complex"/>
    <property type="evidence" value="ECO:0007669"/>
    <property type="project" value="TreeGrafter"/>
</dbReference>
<sequence>MHESEPPPTNLNSLCSLGQVQRNERVRLVAQMLRDLGFSESVDALLRESGVVLESSDATRLRQLVLDGNWDAAESLVSAICSSGGDAADRLKDSLFAIRLQKFLELLEANKPKEALLTLRSEISLVCSDHSFLHKLSSLMMCSSIQDVKRKADWDGANGRSRTDLLTRLQNNLSSGTMLPENRLETLLSQAIEHQKRKCLYHNIPTQDISLLNDHCCSRSSFPGKCRQVLDGHSDEVWFVAFSPNGQYLASASKDCTCIIWDATTFKPVHVLRGHSDHVSVLAWSSDSAALVTGSNDNSIKLWNVQTGTCSQTFALHTESVTSLAFIPGSTISFVSSSVDKNILLWSVEGHVLHKWNGVRVTDLNITCDGKKMVTISDKRVRVFDLVSKEEIASLQEHDAITSICVAQNGRFALVNVSACQEIHLWDMEENRVLRKFMGHKQSRFVIRSTFGGLDQNFVLSGSEDSNIYVWNREHGVLLESLEGHTATVNSISWNTRLNIFASASDDRTIRIWGCP</sequence>
<dbReference type="OrthoDB" id="972532at2759"/>
<dbReference type="InterPro" id="IPR006595">
    <property type="entry name" value="CTLH_C"/>
</dbReference>
<dbReference type="Proteomes" id="UP000193642">
    <property type="component" value="Unassembled WGS sequence"/>
</dbReference>
<dbReference type="SMART" id="SM00320">
    <property type="entry name" value="WD40"/>
    <property type="match status" value="7"/>
</dbReference>
<organism evidence="5 6">
    <name type="scientific">Rhizoclosmatium globosum</name>
    <dbReference type="NCBI Taxonomy" id="329046"/>
    <lineage>
        <taxon>Eukaryota</taxon>
        <taxon>Fungi</taxon>
        <taxon>Fungi incertae sedis</taxon>
        <taxon>Chytridiomycota</taxon>
        <taxon>Chytridiomycota incertae sedis</taxon>
        <taxon>Chytridiomycetes</taxon>
        <taxon>Chytridiales</taxon>
        <taxon>Chytriomycetaceae</taxon>
        <taxon>Rhizoclosmatium</taxon>
    </lineage>
</organism>
<dbReference type="PROSITE" id="PS00678">
    <property type="entry name" value="WD_REPEATS_1"/>
    <property type="match status" value="2"/>
</dbReference>
<dbReference type="STRING" id="329046.A0A1Y2BFH3"/>
<reference evidence="5 6" key="1">
    <citation type="submission" date="2016-07" db="EMBL/GenBank/DDBJ databases">
        <title>Pervasive Adenine N6-methylation of Active Genes in Fungi.</title>
        <authorList>
            <consortium name="DOE Joint Genome Institute"/>
            <person name="Mondo S.J."/>
            <person name="Dannebaum R.O."/>
            <person name="Kuo R.C."/>
            <person name="Labutti K."/>
            <person name="Haridas S."/>
            <person name="Kuo A."/>
            <person name="Salamov A."/>
            <person name="Ahrendt S.R."/>
            <person name="Lipzen A."/>
            <person name="Sullivan W."/>
            <person name="Andreopoulos W.B."/>
            <person name="Clum A."/>
            <person name="Lindquist E."/>
            <person name="Daum C."/>
            <person name="Ramamoorthy G.K."/>
            <person name="Gryganskyi A."/>
            <person name="Culley D."/>
            <person name="Magnuson J.K."/>
            <person name="James T.Y."/>
            <person name="O'Malley M.A."/>
            <person name="Stajich J.E."/>
            <person name="Spatafora J.W."/>
            <person name="Visel A."/>
            <person name="Grigoriev I.V."/>
        </authorList>
    </citation>
    <scope>NUCLEOTIDE SEQUENCE [LARGE SCALE GENOMIC DNA]</scope>
    <source>
        <strain evidence="5 6">JEL800</strain>
    </source>
</reference>
<dbReference type="InterPro" id="IPR036322">
    <property type="entry name" value="WD40_repeat_dom_sf"/>
</dbReference>
<feature type="repeat" description="WD" evidence="3">
    <location>
        <begin position="272"/>
        <end position="313"/>
    </location>
</feature>
<dbReference type="InterPro" id="IPR020472">
    <property type="entry name" value="WD40_PAC1"/>
</dbReference>
<evidence type="ECO:0000313" key="6">
    <source>
        <dbReference type="Proteomes" id="UP000193642"/>
    </source>
</evidence>
<dbReference type="PANTHER" id="PTHR22838:SF0">
    <property type="entry name" value="WD REPEAT-CONTAINING PROTEIN 26"/>
    <property type="match status" value="1"/>
</dbReference>
<gene>
    <name evidence="5" type="ORF">BCR33DRAFT_702554</name>
</gene>
<dbReference type="PROSITE" id="PS50294">
    <property type="entry name" value="WD_REPEATS_REGION"/>
    <property type="match status" value="3"/>
</dbReference>
<dbReference type="PRINTS" id="PR00320">
    <property type="entry name" value="GPROTEINBRPT"/>
</dbReference>
<feature type="repeat" description="WD" evidence="3">
    <location>
        <begin position="482"/>
        <end position="516"/>
    </location>
</feature>
<dbReference type="InterPro" id="IPR006594">
    <property type="entry name" value="LisH"/>
</dbReference>